<evidence type="ECO:0000313" key="2">
    <source>
        <dbReference type="EMBL" id="KAJ7334954.1"/>
    </source>
</evidence>
<keyword evidence="3" id="KW-1185">Reference proteome</keyword>
<accession>A0AAD7EKW8</accession>
<dbReference type="Proteomes" id="UP001218218">
    <property type="component" value="Unassembled WGS sequence"/>
</dbReference>
<protein>
    <submittedName>
        <fullName evidence="2">Uncharacterized protein</fullName>
    </submittedName>
</protein>
<evidence type="ECO:0000313" key="3">
    <source>
        <dbReference type="Proteomes" id="UP001218218"/>
    </source>
</evidence>
<feature type="region of interest" description="Disordered" evidence="1">
    <location>
        <begin position="409"/>
        <end position="428"/>
    </location>
</feature>
<dbReference type="EMBL" id="JARIHO010000032">
    <property type="protein sequence ID" value="KAJ7334954.1"/>
    <property type="molecule type" value="Genomic_DNA"/>
</dbReference>
<reference evidence="2" key="1">
    <citation type="submission" date="2023-03" db="EMBL/GenBank/DDBJ databases">
        <title>Massive genome expansion in bonnet fungi (Mycena s.s.) driven by repeated elements and novel gene families across ecological guilds.</title>
        <authorList>
            <consortium name="Lawrence Berkeley National Laboratory"/>
            <person name="Harder C.B."/>
            <person name="Miyauchi S."/>
            <person name="Viragh M."/>
            <person name="Kuo A."/>
            <person name="Thoen E."/>
            <person name="Andreopoulos B."/>
            <person name="Lu D."/>
            <person name="Skrede I."/>
            <person name="Drula E."/>
            <person name="Henrissat B."/>
            <person name="Morin E."/>
            <person name="Kohler A."/>
            <person name="Barry K."/>
            <person name="LaButti K."/>
            <person name="Morin E."/>
            <person name="Salamov A."/>
            <person name="Lipzen A."/>
            <person name="Mereny Z."/>
            <person name="Hegedus B."/>
            <person name="Baldrian P."/>
            <person name="Stursova M."/>
            <person name="Weitz H."/>
            <person name="Taylor A."/>
            <person name="Grigoriev I.V."/>
            <person name="Nagy L.G."/>
            <person name="Martin F."/>
            <person name="Kauserud H."/>
        </authorList>
    </citation>
    <scope>NUCLEOTIDE SEQUENCE</scope>
    <source>
        <strain evidence="2">CBHHK002</strain>
    </source>
</reference>
<organism evidence="2 3">
    <name type="scientific">Mycena albidolilacea</name>
    <dbReference type="NCBI Taxonomy" id="1033008"/>
    <lineage>
        <taxon>Eukaryota</taxon>
        <taxon>Fungi</taxon>
        <taxon>Dikarya</taxon>
        <taxon>Basidiomycota</taxon>
        <taxon>Agaricomycotina</taxon>
        <taxon>Agaricomycetes</taxon>
        <taxon>Agaricomycetidae</taxon>
        <taxon>Agaricales</taxon>
        <taxon>Marasmiineae</taxon>
        <taxon>Mycenaceae</taxon>
        <taxon>Mycena</taxon>
    </lineage>
</organism>
<sequence length="428" mass="46556">MDSELCPLPAVQLFVVPLLYPFFPRFPHRYLFLSTHLLARPQMPFRCTIVRLRSTSTGAGASITNNSTLVSVCACTRLRMPEPRLRIALKLPMTAVARAGSGGKEINEHHEEQGGDVSFRMTLILIAVECPPSRSTFDLGLQRFEFSSLARAPRPASVLFGTAPKSSLTATPPHQTYRPLRASIPFVTGLHNAAGTPNAADIGKPWSSGPCNVGDVGQNAPPTQNNTILKERRFTTSDSDGWGTSSCMSSTLTSVTTDLAPVLDIDTTLLFSPRNSLSTWGRESTLRAAAFNPQALGSPTSPTKEMHSGCTRRCSPRRASFEVLVILDALDALKDGWKSRGNHNDNAEDFLSPLTYKQLMCTRRILLTLWLEEFGPRGGSEWAMTPRWPPDGTHLPPLPRGTGWGCERATTGRGVGQGCGTDEEPARG</sequence>
<dbReference type="AlphaFoldDB" id="A0AAD7EKW8"/>
<proteinExistence type="predicted"/>
<comment type="caution">
    <text evidence="2">The sequence shown here is derived from an EMBL/GenBank/DDBJ whole genome shotgun (WGS) entry which is preliminary data.</text>
</comment>
<evidence type="ECO:0000256" key="1">
    <source>
        <dbReference type="SAM" id="MobiDB-lite"/>
    </source>
</evidence>
<name>A0AAD7EKW8_9AGAR</name>
<gene>
    <name evidence="2" type="ORF">DFH08DRAFT_813983</name>
</gene>